<keyword evidence="2" id="KW-1185">Reference proteome</keyword>
<sequence>MNSFSEMEWSGKWDWDNLVMFNSKASESLKKLQLTDWEVEDGGEIAAGSFNLSGSGVGSGGSCSDLAHGSSVKSSMSASTDSSSKEGIKPSGFTFEAFESSSGAITKKMVPARAELSGTSSPLEASVVSVELPISLKLGKRSFFENNSSDSNAKSLASVVPVSSSAAVKKTKSSSQNTSIPRCQVEGCNLDLSSAKEYHRKHRVCDGHSKCPKVTVGGLERRFCQQCSRFHSLLEFDEKKRSCRRRLSDHNARRRKPRQETIQFHSGKLSSSCYDGRQQMNFALNNIKSAGNSSWETVYSAKFTLTKDFPLKSEKAGQPSVPGLHLPYAIPMHSSPSNGVSACKSTPAKAFTQGFKETIFSTNLDDSATEFPRALSLLSTNSWVSSEPESISFDQQHLHANPPTSSMSLPVIHSIPQGLTFASSDYWHTQQQNSASPNNLHNNNSSSNSGGQSHEIRPFKPHYQDIYSNALN</sequence>
<gene>
    <name evidence="1" type="ORF">M9H77_10331</name>
</gene>
<dbReference type="EMBL" id="CM044702">
    <property type="protein sequence ID" value="KAI5679381.1"/>
    <property type="molecule type" value="Genomic_DNA"/>
</dbReference>
<protein>
    <submittedName>
        <fullName evidence="1">Uncharacterized protein</fullName>
    </submittedName>
</protein>
<name>A0ACC0C362_CATRO</name>
<reference evidence="2" key="1">
    <citation type="journal article" date="2023" name="Nat. Plants">
        <title>Single-cell RNA sequencing provides a high-resolution roadmap for understanding the multicellular compartmentation of specialized metabolism.</title>
        <authorList>
            <person name="Sun S."/>
            <person name="Shen X."/>
            <person name="Li Y."/>
            <person name="Li Y."/>
            <person name="Wang S."/>
            <person name="Li R."/>
            <person name="Zhang H."/>
            <person name="Shen G."/>
            <person name="Guo B."/>
            <person name="Wei J."/>
            <person name="Xu J."/>
            <person name="St-Pierre B."/>
            <person name="Chen S."/>
            <person name="Sun C."/>
        </authorList>
    </citation>
    <scope>NUCLEOTIDE SEQUENCE [LARGE SCALE GENOMIC DNA]</scope>
</reference>
<accession>A0ACC0C362</accession>
<evidence type="ECO:0000313" key="1">
    <source>
        <dbReference type="EMBL" id="KAI5679381.1"/>
    </source>
</evidence>
<proteinExistence type="predicted"/>
<evidence type="ECO:0000313" key="2">
    <source>
        <dbReference type="Proteomes" id="UP001060085"/>
    </source>
</evidence>
<organism evidence="1 2">
    <name type="scientific">Catharanthus roseus</name>
    <name type="common">Madagascar periwinkle</name>
    <name type="synonym">Vinca rosea</name>
    <dbReference type="NCBI Taxonomy" id="4058"/>
    <lineage>
        <taxon>Eukaryota</taxon>
        <taxon>Viridiplantae</taxon>
        <taxon>Streptophyta</taxon>
        <taxon>Embryophyta</taxon>
        <taxon>Tracheophyta</taxon>
        <taxon>Spermatophyta</taxon>
        <taxon>Magnoliopsida</taxon>
        <taxon>eudicotyledons</taxon>
        <taxon>Gunneridae</taxon>
        <taxon>Pentapetalae</taxon>
        <taxon>asterids</taxon>
        <taxon>lamiids</taxon>
        <taxon>Gentianales</taxon>
        <taxon>Apocynaceae</taxon>
        <taxon>Rauvolfioideae</taxon>
        <taxon>Vinceae</taxon>
        <taxon>Catharanthinae</taxon>
        <taxon>Catharanthus</taxon>
    </lineage>
</organism>
<comment type="caution">
    <text evidence="1">The sequence shown here is derived from an EMBL/GenBank/DDBJ whole genome shotgun (WGS) entry which is preliminary data.</text>
</comment>
<dbReference type="Proteomes" id="UP001060085">
    <property type="component" value="Linkage Group LG02"/>
</dbReference>